<dbReference type="Proteomes" id="UP000304951">
    <property type="component" value="Unassembled WGS sequence"/>
</dbReference>
<gene>
    <name evidence="1" type="ORF">D6D28_01676</name>
</gene>
<sequence length="239" mass="26769">MDSPITNKSSCFFDFLGLPRELRDIIYSLHLSKSGEVGYGGDDGLHVWRTVGEPTTKPNIGINLLRVCGQIYDETVTYAYIDRKWAMGYRYALSPYPGTIRCAQRLSCIPPKTAERVQHLGLDIRTYLYNSGRNFAPVNMGDFSKMKSLHTLELLMFLDCDHKSSQSWLGGGARYRTTPVLIGLVCQILSQIPVHVKKVIWRSSVGVDGDFSLGGELDQDLFEIAKDYKGIKGCSEQTT</sequence>
<comment type="caution">
    <text evidence="1">The sequence shown here is derived from an EMBL/GenBank/DDBJ whole genome shotgun (WGS) entry which is preliminary data.</text>
</comment>
<dbReference type="EMBL" id="QZAF01000034">
    <property type="protein sequence ID" value="THV75647.1"/>
    <property type="molecule type" value="Genomic_DNA"/>
</dbReference>
<organism evidence="1 2">
    <name type="scientific">Aureobasidium pullulans</name>
    <name type="common">Black yeast</name>
    <name type="synonym">Pullularia pullulans</name>
    <dbReference type="NCBI Taxonomy" id="5580"/>
    <lineage>
        <taxon>Eukaryota</taxon>
        <taxon>Fungi</taxon>
        <taxon>Dikarya</taxon>
        <taxon>Ascomycota</taxon>
        <taxon>Pezizomycotina</taxon>
        <taxon>Dothideomycetes</taxon>
        <taxon>Dothideomycetidae</taxon>
        <taxon>Dothideales</taxon>
        <taxon>Saccotheciaceae</taxon>
        <taxon>Aureobasidium</taxon>
    </lineage>
</organism>
<reference evidence="1 2" key="1">
    <citation type="submission" date="2018-10" db="EMBL/GenBank/DDBJ databases">
        <title>Fifty Aureobasidium pullulans genomes reveal a recombining polyextremotolerant generalist.</title>
        <authorList>
            <person name="Gostincar C."/>
            <person name="Turk M."/>
            <person name="Zajc J."/>
            <person name="Gunde-Cimerman N."/>
        </authorList>
    </citation>
    <scope>NUCLEOTIDE SEQUENCE [LARGE SCALE GENOMIC DNA]</scope>
    <source>
        <strain evidence="1 2">EXF-11900</strain>
    </source>
</reference>
<proteinExistence type="predicted"/>
<accession>A0A4S8SWK0</accession>
<evidence type="ECO:0000313" key="1">
    <source>
        <dbReference type="EMBL" id="THV75647.1"/>
    </source>
</evidence>
<protein>
    <submittedName>
        <fullName evidence="1">Uncharacterized protein</fullName>
    </submittedName>
</protein>
<dbReference type="AlphaFoldDB" id="A0A4S8SWK0"/>
<evidence type="ECO:0000313" key="2">
    <source>
        <dbReference type="Proteomes" id="UP000304951"/>
    </source>
</evidence>
<name>A0A4S8SWK0_AURPU</name>